<reference evidence="3 4" key="1">
    <citation type="submission" date="2019-01" db="EMBL/GenBank/DDBJ databases">
        <title>Nuclear Genome Assembly of the Microalgal Biofuel strain Nannochloropsis salina CCMP1776.</title>
        <authorList>
            <person name="Hovde B."/>
        </authorList>
    </citation>
    <scope>NUCLEOTIDE SEQUENCE [LARGE SCALE GENOMIC DNA]</scope>
    <source>
        <strain evidence="3 4">CCMP1776</strain>
    </source>
</reference>
<dbReference type="OrthoDB" id="10311279at2759"/>
<feature type="region of interest" description="Disordered" evidence="1">
    <location>
        <begin position="108"/>
        <end position="196"/>
    </location>
</feature>
<feature type="region of interest" description="Disordered" evidence="1">
    <location>
        <begin position="74"/>
        <end position="95"/>
    </location>
</feature>
<dbReference type="AlphaFoldDB" id="A0A4D9D8Q6"/>
<evidence type="ECO:0000313" key="4">
    <source>
        <dbReference type="Proteomes" id="UP000355283"/>
    </source>
</evidence>
<keyword evidence="2" id="KW-0732">Signal</keyword>
<feature type="compositionally biased region" description="Basic and acidic residues" evidence="1">
    <location>
        <begin position="141"/>
        <end position="155"/>
    </location>
</feature>
<gene>
    <name evidence="3" type="ORF">NSK_003414</name>
</gene>
<feature type="compositionally biased region" description="Acidic residues" evidence="1">
    <location>
        <begin position="164"/>
        <end position="187"/>
    </location>
</feature>
<evidence type="ECO:0000313" key="3">
    <source>
        <dbReference type="EMBL" id="TFJ84989.1"/>
    </source>
</evidence>
<keyword evidence="4" id="KW-1185">Reference proteome</keyword>
<evidence type="ECO:0000256" key="2">
    <source>
        <dbReference type="SAM" id="SignalP"/>
    </source>
</evidence>
<sequence length="372" mass="40341">MKHLTSKPVATTILVFTCVTQAAGARELHKQSQPVHAFLRGANALDNNTTSLRPAIITEQSSTVLASNTENDMDSFATPELPNNNSDRGGVGERHVVRPNDANKIPATAVAGPFKPATPPAVVGGDPYQGSGPSNWPPYFQDRDSTEDTSYEKRGRQGGRALQEEGEEEEGVDDLELENGDFDEDSTSMERNGKDWAGREAFDSGFEDLWRKLDKWAPGSREEASHSTLAMSQALSKSARVSYAPLSYPSGADLAPNPETEQAAAGSFQKEMMEEEGSALIERVFVDQRVPASQLVGDYKPEHPVPAPGSSAMPADAQQSLGLPDTGEWKMSMQKEEEEERAVFLGTFRSPSDTKGVWGLQVEGVYGHNARD</sequence>
<dbReference type="Proteomes" id="UP000355283">
    <property type="component" value="Unassembled WGS sequence"/>
</dbReference>
<protein>
    <submittedName>
        <fullName evidence="3">Uncharacterized protein</fullName>
    </submittedName>
</protein>
<comment type="caution">
    <text evidence="3">The sequence shown here is derived from an EMBL/GenBank/DDBJ whole genome shotgun (WGS) entry which is preliminary data.</text>
</comment>
<evidence type="ECO:0000256" key="1">
    <source>
        <dbReference type="SAM" id="MobiDB-lite"/>
    </source>
</evidence>
<feature type="signal peptide" evidence="2">
    <location>
        <begin position="1"/>
        <end position="25"/>
    </location>
</feature>
<feature type="chain" id="PRO_5020040804" evidence="2">
    <location>
        <begin position="26"/>
        <end position="372"/>
    </location>
</feature>
<dbReference type="EMBL" id="SDOX01000016">
    <property type="protein sequence ID" value="TFJ84989.1"/>
    <property type="molecule type" value="Genomic_DNA"/>
</dbReference>
<organism evidence="3 4">
    <name type="scientific">Nannochloropsis salina CCMP1776</name>
    <dbReference type="NCBI Taxonomy" id="1027361"/>
    <lineage>
        <taxon>Eukaryota</taxon>
        <taxon>Sar</taxon>
        <taxon>Stramenopiles</taxon>
        <taxon>Ochrophyta</taxon>
        <taxon>Eustigmatophyceae</taxon>
        <taxon>Eustigmatales</taxon>
        <taxon>Monodopsidaceae</taxon>
        <taxon>Microchloropsis</taxon>
        <taxon>Microchloropsis salina</taxon>
    </lineage>
</organism>
<accession>A0A4D9D8Q6</accession>
<proteinExistence type="predicted"/>
<name>A0A4D9D8Q6_9STRA</name>